<reference evidence="3" key="1">
    <citation type="submission" date="2021-02" db="EMBL/GenBank/DDBJ databases">
        <authorList>
            <person name="Nowell W R."/>
        </authorList>
    </citation>
    <scope>NUCLEOTIDE SEQUENCE</scope>
</reference>
<dbReference type="Proteomes" id="UP000663838">
    <property type="component" value="Unassembled WGS sequence"/>
</dbReference>
<sequence>MTSLLFKCIPCARSGKVPISENTQSYLTKAQKAVPSQPVESQKYSRSIQQTPTPIRARGYDTFEMDTVGTGNDGTNKDN</sequence>
<dbReference type="EMBL" id="CAJOBQ010000249">
    <property type="protein sequence ID" value="CAF4306777.1"/>
    <property type="molecule type" value="Genomic_DNA"/>
</dbReference>
<gene>
    <name evidence="3" type="ORF">TOA249_LOCUS3884</name>
    <name evidence="2" type="ORF">TSG867_LOCUS6620</name>
</gene>
<name>A0A820VTL8_9BILA</name>
<comment type="caution">
    <text evidence="3">The sequence shown here is derived from an EMBL/GenBank/DDBJ whole genome shotgun (WGS) entry which is preliminary data.</text>
</comment>
<organism evidence="3 4">
    <name type="scientific">Rotaria socialis</name>
    <dbReference type="NCBI Taxonomy" id="392032"/>
    <lineage>
        <taxon>Eukaryota</taxon>
        <taxon>Metazoa</taxon>
        <taxon>Spiralia</taxon>
        <taxon>Gnathifera</taxon>
        <taxon>Rotifera</taxon>
        <taxon>Eurotatoria</taxon>
        <taxon>Bdelloidea</taxon>
        <taxon>Philodinida</taxon>
        <taxon>Philodinidae</taxon>
        <taxon>Rotaria</taxon>
    </lineage>
</organism>
<feature type="compositionally biased region" description="Polar residues" evidence="1">
    <location>
        <begin position="38"/>
        <end position="53"/>
    </location>
</feature>
<accession>A0A820VTL8</accession>
<protein>
    <submittedName>
        <fullName evidence="3">Uncharacterized protein</fullName>
    </submittedName>
</protein>
<dbReference type="EMBL" id="CAJOBS010000142">
    <property type="protein sequence ID" value="CAF4506371.1"/>
    <property type="molecule type" value="Genomic_DNA"/>
</dbReference>
<feature type="region of interest" description="Disordered" evidence="1">
    <location>
        <begin position="33"/>
        <end position="53"/>
    </location>
</feature>
<proteinExistence type="predicted"/>
<dbReference type="AlphaFoldDB" id="A0A820VTL8"/>
<evidence type="ECO:0000313" key="3">
    <source>
        <dbReference type="EMBL" id="CAF4506371.1"/>
    </source>
</evidence>
<evidence type="ECO:0000313" key="2">
    <source>
        <dbReference type="EMBL" id="CAF4306777.1"/>
    </source>
</evidence>
<evidence type="ECO:0000256" key="1">
    <source>
        <dbReference type="SAM" id="MobiDB-lite"/>
    </source>
</evidence>
<dbReference type="Proteomes" id="UP000663862">
    <property type="component" value="Unassembled WGS sequence"/>
</dbReference>
<evidence type="ECO:0000313" key="4">
    <source>
        <dbReference type="Proteomes" id="UP000663838"/>
    </source>
</evidence>